<accession>A0ABX0RGA4</accession>
<dbReference type="InterPro" id="IPR011051">
    <property type="entry name" value="RmlC_Cupin_sf"/>
</dbReference>
<dbReference type="Proteomes" id="UP001515683">
    <property type="component" value="Unassembled WGS sequence"/>
</dbReference>
<proteinExistence type="predicted"/>
<evidence type="ECO:0000313" key="1">
    <source>
        <dbReference type="EMBL" id="NIF22704.1"/>
    </source>
</evidence>
<dbReference type="InterPro" id="IPR014710">
    <property type="entry name" value="RmlC-like_jellyroll"/>
</dbReference>
<dbReference type="EMBL" id="VWXF01000005">
    <property type="protein sequence ID" value="NIF22704.1"/>
    <property type="molecule type" value="Genomic_DNA"/>
</dbReference>
<dbReference type="InterPro" id="IPR010282">
    <property type="entry name" value="Uncharacterised_HutD/Ves"/>
</dbReference>
<dbReference type="Pfam" id="PF05962">
    <property type="entry name" value="HutD"/>
    <property type="match status" value="1"/>
</dbReference>
<keyword evidence="2" id="KW-1185">Reference proteome</keyword>
<evidence type="ECO:0000313" key="2">
    <source>
        <dbReference type="Proteomes" id="UP001515683"/>
    </source>
</evidence>
<gene>
    <name evidence="1" type="ORF">F3J40_13990</name>
</gene>
<dbReference type="PANTHER" id="PTHR37943">
    <property type="entry name" value="PROTEIN VES"/>
    <property type="match status" value="1"/>
</dbReference>
<sequence length="179" mass="19645">MKKRYNVNSLPVTPWKNGGGETREIIAIPSTQAEFSWRASIATLSQSGPFSSFPGVDRTITLLSGSEVTLEIDQQPRRLLQWQPVAFAGEQSVFCHVGTQPSQDFNIMVARAEYRAEVSVTAAAAAATEGVCLVLRGRWRAGDDRLAPAEGIFWRGQRVTLEPDSEQAMLLFVALIPQP</sequence>
<dbReference type="CDD" id="cd20293">
    <property type="entry name" value="cupin_HutD_N"/>
    <property type="match status" value="1"/>
</dbReference>
<dbReference type="RefSeq" id="WP_167015495.1">
    <property type="nucleotide sequence ID" value="NZ_VWXF01000005.1"/>
</dbReference>
<dbReference type="PANTHER" id="PTHR37943:SF1">
    <property type="entry name" value="PROTEIN VES"/>
    <property type="match status" value="1"/>
</dbReference>
<protein>
    <submittedName>
        <fullName evidence="1">HutD family protein</fullName>
    </submittedName>
</protein>
<comment type="caution">
    <text evidence="1">The sequence shown here is derived from an EMBL/GenBank/DDBJ whole genome shotgun (WGS) entry which is preliminary data.</text>
</comment>
<name>A0ABX0RGA4_9GAMM</name>
<reference evidence="1 2" key="1">
    <citation type="journal article" date="2019" name="bioRxiv">
        <title>Bacteria contribute to plant secondary compound degradation in a generalist herbivore system.</title>
        <authorList>
            <person name="Francoeur C.B."/>
            <person name="Khadempour L."/>
            <person name="Moreira-Soto R.D."/>
            <person name="Gotting K."/>
            <person name="Book A.J."/>
            <person name="Pinto-Tomas A.A."/>
            <person name="Keefover-Ring K."/>
            <person name="Currie C.R."/>
        </authorList>
    </citation>
    <scope>NUCLEOTIDE SEQUENCE [LARGE SCALE GENOMIC DNA]</scope>
    <source>
        <strain evidence="1">Acro-835</strain>
    </source>
</reference>
<dbReference type="SUPFAM" id="SSF51182">
    <property type="entry name" value="RmlC-like cupins"/>
    <property type="match status" value="1"/>
</dbReference>
<organism evidence="1 2">
    <name type="scientific">Candidatus Pantoea multigeneris</name>
    <dbReference type="NCBI Taxonomy" id="2608357"/>
    <lineage>
        <taxon>Bacteria</taxon>
        <taxon>Pseudomonadati</taxon>
        <taxon>Pseudomonadota</taxon>
        <taxon>Gammaproteobacteria</taxon>
        <taxon>Enterobacterales</taxon>
        <taxon>Erwiniaceae</taxon>
        <taxon>Pantoea</taxon>
    </lineage>
</organism>
<dbReference type="Gene3D" id="2.60.120.10">
    <property type="entry name" value="Jelly Rolls"/>
    <property type="match status" value="1"/>
</dbReference>